<dbReference type="SUPFAM" id="SSF51126">
    <property type="entry name" value="Pectin lyase-like"/>
    <property type="match status" value="1"/>
</dbReference>
<proteinExistence type="predicted"/>
<dbReference type="EMBL" id="JAXOJX010000009">
    <property type="protein sequence ID" value="MDZ5456518.1"/>
    <property type="molecule type" value="Genomic_DNA"/>
</dbReference>
<dbReference type="RefSeq" id="WP_322465046.1">
    <property type="nucleotide sequence ID" value="NZ_JAXOJX010000009.1"/>
</dbReference>
<reference evidence="1 2" key="1">
    <citation type="submission" date="2023-11" db="EMBL/GenBank/DDBJ databases">
        <title>Draft genome of Azohydromonas lata strain H1 (DSM1123), a polyhydroxyalkanoate producer.</title>
        <authorList>
            <person name="Traversa D."/>
            <person name="D'Addabbo P."/>
            <person name="Pazzani C."/>
            <person name="Manzari C."/>
            <person name="Chiara M."/>
            <person name="Scrascia M."/>
        </authorList>
    </citation>
    <scope>NUCLEOTIDE SEQUENCE [LARGE SCALE GENOMIC DNA]</scope>
    <source>
        <strain evidence="1 2">H1</strain>
    </source>
</reference>
<organism evidence="1 2">
    <name type="scientific">Azohydromonas lata</name>
    <dbReference type="NCBI Taxonomy" id="45677"/>
    <lineage>
        <taxon>Bacteria</taxon>
        <taxon>Pseudomonadati</taxon>
        <taxon>Pseudomonadota</taxon>
        <taxon>Betaproteobacteria</taxon>
        <taxon>Burkholderiales</taxon>
        <taxon>Sphaerotilaceae</taxon>
        <taxon>Azohydromonas</taxon>
    </lineage>
</organism>
<gene>
    <name evidence="1" type="ORF">SM757_08010</name>
</gene>
<keyword evidence="2" id="KW-1185">Reference proteome</keyword>
<dbReference type="Proteomes" id="UP001293718">
    <property type="component" value="Unassembled WGS sequence"/>
</dbReference>
<name>A0ABU5IC30_9BURK</name>
<evidence type="ECO:0000313" key="2">
    <source>
        <dbReference type="Proteomes" id="UP001293718"/>
    </source>
</evidence>
<evidence type="ECO:0000313" key="1">
    <source>
        <dbReference type="EMBL" id="MDZ5456518.1"/>
    </source>
</evidence>
<accession>A0ABU5IC30</accession>
<comment type="caution">
    <text evidence="1">The sequence shown here is derived from an EMBL/GenBank/DDBJ whole genome shotgun (WGS) entry which is preliminary data.</text>
</comment>
<protein>
    <submittedName>
        <fullName evidence="1">Uncharacterized protein</fullName>
    </submittedName>
</protein>
<dbReference type="Gene3D" id="2.160.20.10">
    <property type="entry name" value="Single-stranded right-handed beta-helix, Pectin lyase-like"/>
    <property type="match status" value="1"/>
</dbReference>
<dbReference type="InterPro" id="IPR012334">
    <property type="entry name" value="Pectin_lyas_fold"/>
</dbReference>
<sequence length="530" mass="56911">MSYDRNNEYVDTPDASGLSSPAKRALLATASGAVFAASKTWAAEPAQERRVNLNLLNRKNLNNWCEGMGADETEQMRKAIAECNAAGVQVLECTTDAQYKWTGALELAPRLSIAGNGCKFLPQADGFKTMAAASDHGMTFYRDFWIDGGNTRENSAFQIAFDTALKRTHGIRFENLMIDNFFYGIQARSMWGSIIDKCKLYKNKFGVSFVGQCVSNTIRTSQIVSEVSTYGDRSIGVFVDYYVYSDGTGRRPEAIRLCDETMVYGYDTNVFFNRCFHGSVTECDIDSSLRYGVRVAGCDGGMTIRSSYIGSVNGKAGPVTGISFDDLGATNPASLRIEDNDLFFVGKPVAGSVAIYVGVNRTGKKVISGNDVGQGAGIETALSLNAVSGADISSNVLAGTLQSLKARAGGNNSYRRNTFNGAIARSGNRVRDWFDHNDGSTVTCYHGPISMPAGANSVTLSLTRDLGLPGNPVTTPPASLLMVCQAFQYQGDSGRGLVRARYDEAGNIIVNTAAALNGAAGDIWVDMEAV</sequence>
<dbReference type="InterPro" id="IPR011050">
    <property type="entry name" value="Pectin_lyase_fold/virulence"/>
</dbReference>